<organism evidence="7 8">
    <name type="scientific">Muraenolepis orangiensis</name>
    <name type="common">Patagonian moray cod</name>
    <dbReference type="NCBI Taxonomy" id="630683"/>
    <lineage>
        <taxon>Eukaryota</taxon>
        <taxon>Metazoa</taxon>
        <taxon>Chordata</taxon>
        <taxon>Craniata</taxon>
        <taxon>Vertebrata</taxon>
        <taxon>Euteleostomi</taxon>
        <taxon>Actinopterygii</taxon>
        <taxon>Neopterygii</taxon>
        <taxon>Teleostei</taxon>
        <taxon>Neoteleostei</taxon>
        <taxon>Acanthomorphata</taxon>
        <taxon>Zeiogadaria</taxon>
        <taxon>Gadariae</taxon>
        <taxon>Gadiformes</taxon>
        <taxon>Muraenolepidoidei</taxon>
        <taxon>Muraenolepididae</taxon>
        <taxon>Muraenolepis</taxon>
    </lineage>
</organism>
<evidence type="ECO:0000256" key="5">
    <source>
        <dbReference type="RuleBase" id="RU003799"/>
    </source>
</evidence>
<sequence>MASIPQPQIKNPGSNKSSKSQQSSFHFTDVHGLPCIENLMRSTEDTPDAIHTRITGTVPHWICGNFLRNGPGKFEIGDQSFNHWFDGMALLHQFKISQGKVTYRSRFLASECYQANSENNRIMVSEFGTIALPDPCKNFFQRFLSRFELPKATDNASVSFVTYKGDYYVSTETNFMHKVDPETLESTKKVDWSKFIAVNGATAHPHTEPDGTTYNMGNSYTSKGAFYNIIRVPPTKSTPEETLEGATIVCSIPSTDKTKPSYYHSFAMSKNYVVFIEQPIKMNLLKIVTGRLTGTGISECVYWDPKHDTIFHLINKQTGRVSSVKYHTKAMSTFHQINAYEENDFLVMDMCVSDDGQAINNYKVQNLRQSGEALDEVYNTLCRVFPRRFVLPLLVGPETPCGADLNSQTDSTATAIKISNTKVYCTHEDLHGEDLHMYGGLEFPQINYAKYNTQPYRYFYGCGFRHLVGDTLIKMDIQGKKMKVWERPGLYPSEPVFVASPNATEEDDGIVMSVVITPNKDKSSFLLLLDAQTFEEVGRAEVPVNIPYGFHGTFNATA</sequence>
<reference evidence="7" key="1">
    <citation type="submission" date="2022-07" db="EMBL/GenBank/DDBJ databases">
        <title>Chromosome-level genome of Muraenolepis orangiensis.</title>
        <authorList>
            <person name="Kim J."/>
        </authorList>
    </citation>
    <scope>NUCLEOTIDE SEQUENCE</scope>
    <source>
        <strain evidence="7">KU_S4_2022</strain>
        <tissue evidence="7">Muscle</tissue>
    </source>
</reference>
<feature type="compositionally biased region" description="Polar residues" evidence="6">
    <location>
        <begin position="1"/>
        <end position="13"/>
    </location>
</feature>
<evidence type="ECO:0000313" key="8">
    <source>
        <dbReference type="Proteomes" id="UP001148018"/>
    </source>
</evidence>
<dbReference type="OrthoDB" id="407010at2759"/>
<feature type="binding site" evidence="4">
    <location>
        <position position="335"/>
    </location>
    <ligand>
        <name>Fe cation</name>
        <dbReference type="ChEBI" id="CHEBI:24875"/>
        <note>catalytic</note>
    </ligand>
</feature>
<evidence type="ECO:0008006" key="9">
    <source>
        <dbReference type="Google" id="ProtNLM"/>
    </source>
</evidence>
<dbReference type="Proteomes" id="UP001148018">
    <property type="component" value="Unassembled WGS sequence"/>
</dbReference>
<protein>
    <recommendedName>
        <fullName evidence="9">Beta-carotene oxygenase 2b</fullName>
    </recommendedName>
</protein>
<feature type="binding site" evidence="4">
    <location>
        <position position="551"/>
    </location>
    <ligand>
        <name>Fe cation</name>
        <dbReference type="ChEBI" id="CHEBI:24875"/>
        <note>catalytic</note>
    </ligand>
</feature>
<dbReference type="PANTHER" id="PTHR10543">
    <property type="entry name" value="BETA-CAROTENE DIOXYGENASE"/>
    <property type="match status" value="1"/>
</dbReference>
<dbReference type="PANTHER" id="PTHR10543:SF148">
    <property type="entry name" value="BETA-CAROTENE OXYGENASE 2A"/>
    <property type="match status" value="1"/>
</dbReference>
<keyword evidence="3 4" id="KW-0408">Iron</keyword>
<dbReference type="GO" id="GO:0046872">
    <property type="term" value="F:metal ion binding"/>
    <property type="evidence" value="ECO:0007669"/>
    <property type="project" value="UniProtKB-KW"/>
</dbReference>
<dbReference type="Pfam" id="PF03055">
    <property type="entry name" value="RPE65"/>
    <property type="match status" value="1"/>
</dbReference>
<comment type="cofactor">
    <cofactor evidence="4">
        <name>Fe(2+)</name>
        <dbReference type="ChEBI" id="CHEBI:29033"/>
    </cofactor>
    <text evidence="4">Binds 1 Fe(2+) ion per subunit.</text>
</comment>
<evidence type="ECO:0000256" key="1">
    <source>
        <dbReference type="ARBA" id="ARBA00006787"/>
    </source>
</evidence>
<dbReference type="GO" id="GO:0016121">
    <property type="term" value="P:carotene catabolic process"/>
    <property type="evidence" value="ECO:0007669"/>
    <property type="project" value="TreeGrafter"/>
</dbReference>
<proteinExistence type="inferred from homology"/>
<gene>
    <name evidence="7" type="ORF">NHX12_009011</name>
</gene>
<dbReference type="GO" id="GO:0005739">
    <property type="term" value="C:mitochondrion"/>
    <property type="evidence" value="ECO:0007669"/>
    <property type="project" value="TreeGrafter"/>
</dbReference>
<evidence type="ECO:0000256" key="2">
    <source>
        <dbReference type="ARBA" id="ARBA00022723"/>
    </source>
</evidence>
<dbReference type="AlphaFoldDB" id="A0A9Q0DKQ7"/>
<feature type="region of interest" description="Disordered" evidence="6">
    <location>
        <begin position="1"/>
        <end position="23"/>
    </location>
</feature>
<dbReference type="InterPro" id="IPR004294">
    <property type="entry name" value="Carotenoid_Oase"/>
</dbReference>
<keyword evidence="2 4" id="KW-0479">Metal-binding</keyword>
<comment type="similarity">
    <text evidence="1 5">Belongs to the carotenoid oxygenase family.</text>
</comment>
<feature type="compositionally biased region" description="Low complexity" evidence="6">
    <location>
        <begin position="14"/>
        <end position="23"/>
    </location>
</feature>
<evidence type="ECO:0000256" key="3">
    <source>
        <dbReference type="ARBA" id="ARBA00023004"/>
    </source>
</evidence>
<name>A0A9Q0DKQ7_9TELE</name>
<evidence type="ECO:0000256" key="4">
    <source>
        <dbReference type="PIRSR" id="PIRSR604294-1"/>
    </source>
</evidence>
<keyword evidence="8" id="KW-1185">Reference proteome</keyword>
<evidence type="ECO:0000256" key="6">
    <source>
        <dbReference type="SAM" id="MobiDB-lite"/>
    </source>
</evidence>
<feature type="binding site" evidence="4">
    <location>
        <position position="204"/>
    </location>
    <ligand>
        <name>Fe cation</name>
        <dbReference type="ChEBI" id="CHEBI:24875"/>
        <note>catalytic</note>
    </ligand>
</feature>
<evidence type="ECO:0000313" key="7">
    <source>
        <dbReference type="EMBL" id="KAJ3591064.1"/>
    </source>
</evidence>
<comment type="caution">
    <text evidence="7">The sequence shown here is derived from an EMBL/GenBank/DDBJ whole genome shotgun (WGS) entry which is preliminary data.</text>
</comment>
<dbReference type="EMBL" id="JANIIK010000114">
    <property type="protein sequence ID" value="KAJ3591064.1"/>
    <property type="molecule type" value="Genomic_DNA"/>
</dbReference>
<dbReference type="GO" id="GO:0003834">
    <property type="term" value="F:beta-carotene 15,15'-dioxygenase activity"/>
    <property type="evidence" value="ECO:0007669"/>
    <property type="project" value="TreeGrafter"/>
</dbReference>
<dbReference type="GO" id="GO:0010436">
    <property type="term" value="F:carotenoid dioxygenase activity"/>
    <property type="evidence" value="ECO:0007669"/>
    <property type="project" value="TreeGrafter"/>
</dbReference>
<accession>A0A9Q0DKQ7</accession>
<dbReference type="GO" id="GO:0042574">
    <property type="term" value="P:retinal metabolic process"/>
    <property type="evidence" value="ECO:0007669"/>
    <property type="project" value="TreeGrafter"/>
</dbReference>
<feature type="binding site" evidence="4">
    <location>
        <position position="264"/>
    </location>
    <ligand>
        <name>Fe cation</name>
        <dbReference type="ChEBI" id="CHEBI:24875"/>
        <note>catalytic</note>
    </ligand>
</feature>